<dbReference type="EMBL" id="JAGMWT010000008">
    <property type="protein sequence ID" value="KAH7123965.1"/>
    <property type="molecule type" value="Genomic_DNA"/>
</dbReference>
<gene>
    <name evidence="1" type="ORF">B0J11DRAFT_326797</name>
</gene>
<evidence type="ECO:0000313" key="2">
    <source>
        <dbReference type="Proteomes" id="UP000700596"/>
    </source>
</evidence>
<comment type="caution">
    <text evidence="1">The sequence shown here is derived from an EMBL/GenBank/DDBJ whole genome shotgun (WGS) entry which is preliminary data.</text>
</comment>
<keyword evidence="2" id="KW-1185">Reference proteome</keyword>
<sequence length="216" mass="23707">MLECIGSMDSRCTYCTLSFFSFESRTSTSAYSAFFSTWSNFFDRVQDMTSFSASSLMTETPTLDLTDTNGSRIQIILPAKTKQFLSSVHHDALCTNGFVLRPADTCFQPLPVPSLASHKSKRGGCAHEFEQLVAIPSRLDLAFRPLSAINPSLIRTRTASRAPSIGLARTRLRLSASFSVRLQHASARITQINVANISLKTEFPKKCIAGTGIGRV</sequence>
<organism evidence="1 2">
    <name type="scientific">Dendryphion nanum</name>
    <dbReference type="NCBI Taxonomy" id="256645"/>
    <lineage>
        <taxon>Eukaryota</taxon>
        <taxon>Fungi</taxon>
        <taxon>Dikarya</taxon>
        <taxon>Ascomycota</taxon>
        <taxon>Pezizomycotina</taxon>
        <taxon>Dothideomycetes</taxon>
        <taxon>Pleosporomycetidae</taxon>
        <taxon>Pleosporales</taxon>
        <taxon>Torulaceae</taxon>
        <taxon>Dendryphion</taxon>
    </lineage>
</organism>
<proteinExistence type="predicted"/>
<accession>A0A9P9ILX5</accession>
<dbReference type="AlphaFoldDB" id="A0A9P9ILX5"/>
<protein>
    <submittedName>
        <fullName evidence="1">Uncharacterized protein</fullName>
    </submittedName>
</protein>
<reference evidence="1" key="1">
    <citation type="journal article" date="2021" name="Nat. Commun.">
        <title>Genetic determinants of endophytism in the Arabidopsis root mycobiome.</title>
        <authorList>
            <person name="Mesny F."/>
            <person name="Miyauchi S."/>
            <person name="Thiergart T."/>
            <person name="Pickel B."/>
            <person name="Atanasova L."/>
            <person name="Karlsson M."/>
            <person name="Huettel B."/>
            <person name="Barry K.W."/>
            <person name="Haridas S."/>
            <person name="Chen C."/>
            <person name="Bauer D."/>
            <person name="Andreopoulos W."/>
            <person name="Pangilinan J."/>
            <person name="LaButti K."/>
            <person name="Riley R."/>
            <person name="Lipzen A."/>
            <person name="Clum A."/>
            <person name="Drula E."/>
            <person name="Henrissat B."/>
            <person name="Kohler A."/>
            <person name="Grigoriev I.V."/>
            <person name="Martin F.M."/>
            <person name="Hacquard S."/>
        </authorList>
    </citation>
    <scope>NUCLEOTIDE SEQUENCE</scope>
    <source>
        <strain evidence="1">MPI-CAGE-CH-0243</strain>
    </source>
</reference>
<dbReference type="Proteomes" id="UP000700596">
    <property type="component" value="Unassembled WGS sequence"/>
</dbReference>
<evidence type="ECO:0000313" key="1">
    <source>
        <dbReference type="EMBL" id="KAH7123965.1"/>
    </source>
</evidence>
<name>A0A9P9ILX5_9PLEO</name>